<proteinExistence type="predicted"/>
<name>A0A0C9UGE2_SPHS4</name>
<dbReference type="EMBL" id="KN837317">
    <property type="protein sequence ID" value="KIJ28042.1"/>
    <property type="molecule type" value="Genomic_DNA"/>
</dbReference>
<organism evidence="1 2">
    <name type="scientific">Sphaerobolus stellatus (strain SS14)</name>
    <dbReference type="NCBI Taxonomy" id="990650"/>
    <lineage>
        <taxon>Eukaryota</taxon>
        <taxon>Fungi</taxon>
        <taxon>Dikarya</taxon>
        <taxon>Basidiomycota</taxon>
        <taxon>Agaricomycotina</taxon>
        <taxon>Agaricomycetes</taxon>
        <taxon>Phallomycetidae</taxon>
        <taxon>Geastrales</taxon>
        <taxon>Sphaerobolaceae</taxon>
        <taxon>Sphaerobolus</taxon>
    </lineage>
</organism>
<sequence length="121" mass="12952">MGKTKTSNAYVGTYSNATGEKIATISYKFSKGSNGTSNCTATLGKGSNKRTYTLRDLVLRGSTINWTIPGGGTITASRWDAQLSPDNHTLTGSWMVVNPLLSLYGGNIPPQAYGTFTMRHP</sequence>
<reference evidence="1 2" key="1">
    <citation type="submission" date="2014-06" db="EMBL/GenBank/DDBJ databases">
        <title>Evolutionary Origins and Diversification of the Mycorrhizal Mutualists.</title>
        <authorList>
            <consortium name="DOE Joint Genome Institute"/>
            <consortium name="Mycorrhizal Genomics Consortium"/>
            <person name="Kohler A."/>
            <person name="Kuo A."/>
            <person name="Nagy L.G."/>
            <person name="Floudas D."/>
            <person name="Copeland A."/>
            <person name="Barry K.W."/>
            <person name="Cichocki N."/>
            <person name="Veneault-Fourrey C."/>
            <person name="LaButti K."/>
            <person name="Lindquist E.A."/>
            <person name="Lipzen A."/>
            <person name="Lundell T."/>
            <person name="Morin E."/>
            <person name="Murat C."/>
            <person name="Riley R."/>
            <person name="Ohm R."/>
            <person name="Sun H."/>
            <person name="Tunlid A."/>
            <person name="Henrissat B."/>
            <person name="Grigoriev I.V."/>
            <person name="Hibbett D.S."/>
            <person name="Martin F."/>
        </authorList>
    </citation>
    <scope>NUCLEOTIDE SEQUENCE [LARGE SCALE GENOMIC DNA]</scope>
    <source>
        <strain evidence="1 2">SS14</strain>
    </source>
</reference>
<protein>
    <submittedName>
        <fullName evidence="1">Uncharacterized protein</fullName>
    </submittedName>
</protein>
<accession>A0A0C9UGE2</accession>
<dbReference type="AlphaFoldDB" id="A0A0C9UGE2"/>
<dbReference type="HOGENOM" id="CLU_2039549_0_0_1"/>
<evidence type="ECO:0000313" key="2">
    <source>
        <dbReference type="Proteomes" id="UP000054279"/>
    </source>
</evidence>
<evidence type="ECO:0000313" key="1">
    <source>
        <dbReference type="EMBL" id="KIJ28042.1"/>
    </source>
</evidence>
<keyword evidence="2" id="KW-1185">Reference proteome</keyword>
<gene>
    <name evidence="1" type="ORF">M422DRAFT_71492</name>
</gene>
<dbReference type="Proteomes" id="UP000054279">
    <property type="component" value="Unassembled WGS sequence"/>
</dbReference>